<dbReference type="SUPFAM" id="SSF53335">
    <property type="entry name" value="S-adenosyl-L-methionine-dependent methyltransferases"/>
    <property type="match status" value="1"/>
</dbReference>
<dbReference type="Proteomes" id="UP001174936">
    <property type="component" value="Unassembled WGS sequence"/>
</dbReference>
<dbReference type="Gene3D" id="3.40.50.150">
    <property type="entry name" value="Vaccinia Virus protein VP39"/>
    <property type="match status" value="1"/>
</dbReference>
<dbReference type="InterPro" id="IPR029063">
    <property type="entry name" value="SAM-dependent_MTases_sf"/>
</dbReference>
<dbReference type="Pfam" id="PF13649">
    <property type="entry name" value="Methyltransf_25"/>
    <property type="match status" value="1"/>
</dbReference>
<dbReference type="AlphaFoldDB" id="A0AA39Y7W9"/>
<keyword evidence="2" id="KW-0808">Transferase</keyword>
<dbReference type="PANTHER" id="PTHR43861:SF1">
    <property type="entry name" value="TRANS-ACONITATE 2-METHYLTRANSFERASE"/>
    <property type="match status" value="1"/>
</dbReference>
<dbReference type="GO" id="GO:0008168">
    <property type="term" value="F:methyltransferase activity"/>
    <property type="evidence" value="ECO:0007669"/>
    <property type="project" value="UniProtKB-KW"/>
</dbReference>
<evidence type="ECO:0000313" key="4">
    <source>
        <dbReference type="EMBL" id="KAK0647035.1"/>
    </source>
</evidence>
<name>A0AA39Y7W9_9PEZI</name>
<reference evidence="4" key="1">
    <citation type="submission" date="2023-06" db="EMBL/GenBank/DDBJ databases">
        <title>Genome-scale phylogeny and comparative genomics of the fungal order Sordariales.</title>
        <authorList>
            <consortium name="Lawrence Berkeley National Laboratory"/>
            <person name="Hensen N."/>
            <person name="Bonometti L."/>
            <person name="Westerberg I."/>
            <person name="Brannstrom I.O."/>
            <person name="Guillou S."/>
            <person name="Cros-Aarteil S."/>
            <person name="Calhoun S."/>
            <person name="Haridas S."/>
            <person name="Kuo A."/>
            <person name="Mondo S."/>
            <person name="Pangilinan J."/>
            <person name="Riley R."/>
            <person name="Labutti K."/>
            <person name="Andreopoulos B."/>
            <person name="Lipzen A."/>
            <person name="Chen C."/>
            <person name="Yanf M."/>
            <person name="Daum C."/>
            <person name="Ng V."/>
            <person name="Clum A."/>
            <person name="Steindorff A."/>
            <person name="Ohm R."/>
            <person name="Martin F."/>
            <person name="Silar P."/>
            <person name="Natvig D."/>
            <person name="Lalanne C."/>
            <person name="Gautier V."/>
            <person name="Ament-Velasquez S.L."/>
            <person name="Kruys A."/>
            <person name="Hutchinson M.I."/>
            <person name="Powell A.J."/>
            <person name="Barry K."/>
            <person name="Miller A.N."/>
            <person name="Grigoriev I.V."/>
            <person name="Debuchy R."/>
            <person name="Gladieux P."/>
            <person name="Thoren M.H."/>
            <person name="Johannesson H."/>
        </authorList>
    </citation>
    <scope>NUCLEOTIDE SEQUENCE</scope>
    <source>
        <strain evidence="4">SMH2532-1</strain>
    </source>
</reference>
<dbReference type="PANTHER" id="PTHR43861">
    <property type="entry name" value="TRANS-ACONITATE 2-METHYLTRANSFERASE-RELATED"/>
    <property type="match status" value="1"/>
</dbReference>
<evidence type="ECO:0000259" key="3">
    <source>
        <dbReference type="Pfam" id="PF13649"/>
    </source>
</evidence>
<keyword evidence="1 4" id="KW-0489">Methyltransferase</keyword>
<dbReference type="GO" id="GO:0032259">
    <property type="term" value="P:methylation"/>
    <property type="evidence" value="ECO:0007669"/>
    <property type="project" value="UniProtKB-KW"/>
</dbReference>
<sequence length="183" mass="20550">MSQRTPSPPIPDNLKDRLKVSYDLIAQKYNEWTAYNSSVRLTYLDHLLDLLPSPSTEPKTKTTTPLRALELGCGAGIPITSTLLSSPRGIPFHVTANDLSSTQIALGKEKLGDDETKVRWIQGDMTTLTFDENTFDVIIALYSLIHLPREEQKAMLGSIYKWLKPGGVVLMNFGEEERRVFLK</sequence>
<evidence type="ECO:0000313" key="5">
    <source>
        <dbReference type="Proteomes" id="UP001174936"/>
    </source>
</evidence>
<evidence type="ECO:0000256" key="1">
    <source>
        <dbReference type="ARBA" id="ARBA00022603"/>
    </source>
</evidence>
<evidence type="ECO:0000256" key="2">
    <source>
        <dbReference type="ARBA" id="ARBA00022679"/>
    </source>
</evidence>
<comment type="caution">
    <text evidence="4">The sequence shown here is derived from an EMBL/GenBank/DDBJ whole genome shotgun (WGS) entry which is preliminary data.</text>
</comment>
<feature type="domain" description="Methyltransferase" evidence="3">
    <location>
        <begin position="69"/>
        <end position="167"/>
    </location>
</feature>
<accession>A0AA39Y7W9</accession>
<organism evidence="4 5">
    <name type="scientific">Cercophora newfieldiana</name>
    <dbReference type="NCBI Taxonomy" id="92897"/>
    <lineage>
        <taxon>Eukaryota</taxon>
        <taxon>Fungi</taxon>
        <taxon>Dikarya</taxon>
        <taxon>Ascomycota</taxon>
        <taxon>Pezizomycotina</taxon>
        <taxon>Sordariomycetes</taxon>
        <taxon>Sordariomycetidae</taxon>
        <taxon>Sordariales</taxon>
        <taxon>Lasiosphaeriaceae</taxon>
        <taxon>Cercophora</taxon>
    </lineage>
</organism>
<proteinExistence type="predicted"/>
<gene>
    <name evidence="4" type="ORF">B0T16DRAFT_446872</name>
</gene>
<dbReference type="EMBL" id="JAULSV010000004">
    <property type="protein sequence ID" value="KAK0647035.1"/>
    <property type="molecule type" value="Genomic_DNA"/>
</dbReference>
<keyword evidence="5" id="KW-1185">Reference proteome</keyword>
<dbReference type="InterPro" id="IPR041698">
    <property type="entry name" value="Methyltransf_25"/>
</dbReference>
<dbReference type="CDD" id="cd02440">
    <property type="entry name" value="AdoMet_MTases"/>
    <property type="match status" value="1"/>
</dbReference>
<protein>
    <submittedName>
        <fullName evidence="4">S-adenosyl-L-methionine-dependent methyltransferase</fullName>
    </submittedName>
</protein>